<reference evidence="3" key="1">
    <citation type="submission" date="2023-10" db="EMBL/GenBank/DDBJ databases">
        <authorList>
            <person name="Chen Y."/>
            <person name="Shah S."/>
            <person name="Dougan E. K."/>
            <person name="Thang M."/>
            <person name="Chan C."/>
        </authorList>
    </citation>
    <scope>NUCLEOTIDE SEQUENCE [LARGE SCALE GENOMIC DNA]</scope>
</reference>
<dbReference type="Pfam" id="PF02213">
    <property type="entry name" value="GYF"/>
    <property type="match status" value="1"/>
</dbReference>
<dbReference type="Proteomes" id="UP001189429">
    <property type="component" value="Unassembled WGS sequence"/>
</dbReference>
<dbReference type="Gene3D" id="3.30.1490.40">
    <property type="match status" value="1"/>
</dbReference>
<dbReference type="SUPFAM" id="SSF55277">
    <property type="entry name" value="GYF domain"/>
    <property type="match status" value="1"/>
</dbReference>
<feature type="compositionally biased region" description="Polar residues" evidence="1">
    <location>
        <begin position="96"/>
        <end position="121"/>
    </location>
</feature>
<protein>
    <recommendedName>
        <fullName evidence="2">GYF domain-containing protein</fullName>
    </recommendedName>
</protein>
<proteinExistence type="predicted"/>
<feature type="region of interest" description="Disordered" evidence="1">
    <location>
        <begin position="148"/>
        <end position="184"/>
    </location>
</feature>
<sequence length="331" mass="35513">MDDEASDCTTVHSNVQCDSKNLGNGKEPDKATDIATQTDLKLHHSVEADGKETGIATQTDLKLHHFAEADGTKIDKDDVAAYQLEYFGEADPANCVASSSEQSTVDLDVSPTTTGPGGSEQSAADVAILTTLTDQHNLVQLDEQVVPPVTLPDEPPEPEVQPDEHGQGFDSQGSETEDAHDDVKSGGLELQWECMDARGATQGPFSQEQMREWFEVRALPKGLPMRTNPDTPFMTSGLLFPSPLVPFRDCPRAFGYYYGHAHVGLVQDLREGGRKVGAGCLQYDSAGLGPLPLFGMRGGRADQGQREDGGAGTGHGDSELREGRGHHERSG</sequence>
<organism evidence="3 4">
    <name type="scientific">Prorocentrum cordatum</name>
    <dbReference type="NCBI Taxonomy" id="2364126"/>
    <lineage>
        <taxon>Eukaryota</taxon>
        <taxon>Sar</taxon>
        <taxon>Alveolata</taxon>
        <taxon>Dinophyceae</taxon>
        <taxon>Prorocentrales</taxon>
        <taxon>Prorocentraceae</taxon>
        <taxon>Prorocentrum</taxon>
    </lineage>
</organism>
<evidence type="ECO:0000256" key="1">
    <source>
        <dbReference type="SAM" id="MobiDB-lite"/>
    </source>
</evidence>
<feature type="compositionally biased region" description="Basic and acidic residues" evidence="1">
    <location>
        <begin position="316"/>
        <end position="331"/>
    </location>
</feature>
<feature type="compositionally biased region" description="Basic and acidic residues" evidence="1">
    <location>
        <begin position="299"/>
        <end position="309"/>
    </location>
</feature>
<evidence type="ECO:0000313" key="4">
    <source>
        <dbReference type="Proteomes" id="UP001189429"/>
    </source>
</evidence>
<keyword evidence="4" id="KW-1185">Reference proteome</keyword>
<feature type="domain" description="GYF" evidence="2">
    <location>
        <begin position="189"/>
        <end position="237"/>
    </location>
</feature>
<feature type="region of interest" description="Disordered" evidence="1">
    <location>
        <begin position="95"/>
        <end position="121"/>
    </location>
</feature>
<feature type="region of interest" description="Disordered" evidence="1">
    <location>
        <begin position="294"/>
        <end position="331"/>
    </location>
</feature>
<dbReference type="EMBL" id="CAUYUJ010001324">
    <property type="protein sequence ID" value="CAK0795367.1"/>
    <property type="molecule type" value="Genomic_DNA"/>
</dbReference>
<dbReference type="InterPro" id="IPR035445">
    <property type="entry name" value="GYF-like_dom_sf"/>
</dbReference>
<dbReference type="PROSITE" id="PS50829">
    <property type="entry name" value="GYF"/>
    <property type="match status" value="1"/>
</dbReference>
<comment type="caution">
    <text evidence="3">The sequence shown here is derived from an EMBL/GenBank/DDBJ whole genome shotgun (WGS) entry which is preliminary data.</text>
</comment>
<evidence type="ECO:0000313" key="3">
    <source>
        <dbReference type="EMBL" id="CAK0795367.1"/>
    </source>
</evidence>
<dbReference type="InterPro" id="IPR003169">
    <property type="entry name" value="GYF"/>
</dbReference>
<name>A0ABN9PQH9_9DINO</name>
<evidence type="ECO:0000259" key="2">
    <source>
        <dbReference type="PROSITE" id="PS50829"/>
    </source>
</evidence>
<gene>
    <name evidence="3" type="ORF">PCOR1329_LOCUS5057</name>
</gene>
<accession>A0ABN9PQH9</accession>